<dbReference type="PANTHER" id="PTHR15633:SF2">
    <property type="entry name" value="NUCLEOLAR PROTEIN 11"/>
    <property type="match status" value="1"/>
</dbReference>
<reference evidence="2" key="1">
    <citation type="submission" date="2021-03" db="EMBL/GenBank/DDBJ databases">
        <title>Draft genome sequence of rust myrtle Austropuccinia psidii MF-1, a brazilian biotype.</title>
        <authorList>
            <person name="Quecine M.C."/>
            <person name="Pachon D.M.R."/>
            <person name="Bonatelli M.L."/>
            <person name="Correr F.H."/>
            <person name="Franceschini L.M."/>
            <person name="Leite T.F."/>
            <person name="Margarido G.R.A."/>
            <person name="Almeida C.A."/>
            <person name="Ferrarezi J.A."/>
            <person name="Labate C.A."/>
        </authorList>
    </citation>
    <scope>NUCLEOTIDE SEQUENCE</scope>
    <source>
        <strain evidence="2">MF-1</strain>
    </source>
</reference>
<feature type="region of interest" description="Disordered" evidence="1">
    <location>
        <begin position="995"/>
        <end position="1044"/>
    </location>
</feature>
<dbReference type="OrthoDB" id="4349954at2759"/>
<dbReference type="GO" id="GO:0030490">
    <property type="term" value="P:maturation of SSU-rRNA"/>
    <property type="evidence" value="ECO:0007669"/>
    <property type="project" value="InterPro"/>
</dbReference>
<feature type="region of interest" description="Disordered" evidence="1">
    <location>
        <begin position="883"/>
        <end position="923"/>
    </location>
</feature>
<feature type="region of interest" description="Disordered" evidence="1">
    <location>
        <begin position="282"/>
        <end position="315"/>
    </location>
</feature>
<dbReference type="PANTHER" id="PTHR15633">
    <property type="entry name" value="NUCLEOLAR PROTEIN 11"/>
    <property type="match status" value="1"/>
</dbReference>
<sequence>MAKLQPPFNLSSFDSSHHALPQVGFSTRPVIRYSLSSQIDSLASKPSDQVIVTIPGHGWSIHNVSQQIILSSQKLSPNLVFSSNCIAISIPKLTRQDQSYKYSSKKSTKSRTRYIYAPIASCPSDPSSAVNHGRTVWIWIEHEVKGGFGEPIETNSISKLRHSFKEFPSKVHSIHPLPMSVQKDSSDSISTISARILVLLLSGQLWLCDQNLDTITSCQIHSIHPSTLHSSSQLIRLEAYDNANLQDLSLTSNFNDVLTSNSDSPANLLIYISRLKPAFIPNNKPSADSATPNSRSKKRKSGFLKPSPSNPSLSKIPHYSQIEIDVLEANPNHLCSLGRLSHSQDILDLAIGPQGWVAIIGKDNILSTHQISTLPHSSDTQSTPSDTRLILSPHSNSPPLALASSLQPLEPNPTFNIIPPPSLLPLQSSIPLVFLLIPHPRKLTTCIGLIIDLYHRAVLFVLESTWPSLQKSTLSATSTQAPIFCSATLSSSHQPTYIYLNLTFEQTNLVQVLQLPILAPTGPTWAEVLDPVVLNASLAWLSSDASQNSSLDKTIALSELLLNSTHEPDAEGSQNDSIKLKNIKAFVSQFNNIWLNTLNSSGHWDSKSATKADLLWNQFIIKPLRIPLKSAKHTKPKSKHSHDAPHDNLSSAFGGATHNNDLKPQVDDSVIIPSAYHIHHKIRSRLALLFPKTFLQNLLKMCLQQFIEEFSDASLTSKVDELTSENSNCDQVYYPAQIIHWLLELELIEDNMISGGVLATLRRTRDVKIVGAAISKLLGISESELLETLRWAIHIQSHQVNKNESGKLELDGVDFQSCIEKSHLINFLPQILTQSFSITSLRNAMKDRLDVGEVLIVLKFLKEWIPQLLEIGLEIDSLATKPDGKVLSSSISKKKHEKSRPKIPKVQPHSKVLESNPNQNNHNIRFKVRQKETHQLESAFQFLQCLLDAHFVGLIQHTSAHPILRSLKGFFSQSIERDSNLLALCGPLSEFHLSHQQSTRESKSQLNNNDDIKGEVNVTSDSKETKPNPTNHSSEAKNCEKSLNQNRSQVNQVIGLSARKQMWEANLATGEYSLEQFTL</sequence>
<proteinExistence type="predicted"/>
<organism evidence="2 3">
    <name type="scientific">Austropuccinia psidii MF-1</name>
    <dbReference type="NCBI Taxonomy" id="1389203"/>
    <lineage>
        <taxon>Eukaryota</taxon>
        <taxon>Fungi</taxon>
        <taxon>Dikarya</taxon>
        <taxon>Basidiomycota</taxon>
        <taxon>Pucciniomycotina</taxon>
        <taxon>Pucciniomycetes</taxon>
        <taxon>Pucciniales</taxon>
        <taxon>Sphaerophragmiaceae</taxon>
        <taxon>Austropuccinia</taxon>
    </lineage>
</organism>
<feature type="compositionally biased region" description="Basic residues" evidence="1">
    <location>
        <begin position="892"/>
        <end position="903"/>
    </location>
</feature>
<accession>A0A9Q3BJD1</accession>
<dbReference type="InterPro" id="IPR042859">
    <property type="entry name" value="NOL11"/>
</dbReference>
<feature type="compositionally biased region" description="Low complexity" evidence="1">
    <location>
        <begin position="304"/>
        <end position="315"/>
    </location>
</feature>
<evidence type="ECO:0000313" key="3">
    <source>
        <dbReference type="Proteomes" id="UP000765509"/>
    </source>
</evidence>
<name>A0A9Q3BJD1_9BASI</name>
<feature type="compositionally biased region" description="Polar residues" evidence="1">
    <location>
        <begin position="913"/>
        <end position="923"/>
    </location>
</feature>
<dbReference type="GO" id="GO:0005730">
    <property type="term" value="C:nucleolus"/>
    <property type="evidence" value="ECO:0007669"/>
    <property type="project" value="TreeGrafter"/>
</dbReference>
<feature type="compositionally biased region" description="Polar residues" evidence="1">
    <location>
        <begin position="283"/>
        <end position="294"/>
    </location>
</feature>
<comment type="caution">
    <text evidence="2">The sequence shown here is derived from an EMBL/GenBank/DDBJ whole genome shotgun (WGS) entry which is preliminary data.</text>
</comment>
<keyword evidence="3" id="KW-1185">Reference proteome</keyword>
<dbReference type="GO" id="GO:0003723">
    <property type="term" value="F:RNA binding"/>
    <property type="evidence" value="ECO:0007669"/>
    <property type="project" value="TreeGrafter"/>
</dbReference>
<evidence type="ECO:0000256" key="1">
    <source>
        <dbReference type="SAM" id="MobiDB-lite"/>
    </source>
</evidence>
<gene>
    <name evidence="2" type="ORF">O181_005752</name>
</gene>
<dbReference type="AlphaFoldDB" id="A0A9Q3BJD1"/>
<feature type="region of interest" description="Disordered" evidence="1">
    <location>
        <begin position="632"/>
        <end position="657"/>
    </location>
</feature>
<evidence type="ECO:0000313" key="2">
    <source>
        <dbReference type="EMBL" id="MBW0466037.1"/>
    </source>
</evidence>
<protein>
    <submittedName>
        <fullName evidence="2">Uncharacterized protein</fullName>
    </submittedName>
</protein>
<dbReference type="Proteomes" id="UP000765509">
    <property type="component" value="Unassembled WGS sequence"/>
</dbReference>
<dbReference type="EMBL" id="AVOT02001194">
    <property type="protein sequence ID" value="MBW0466037.1"/>
    <property type="molecule type" value="Genomic_DNA"/>
</dbReference>